<sequence>MGKSTCAARHDGSRPRNPIPSRHVRIVAEPEWDGGLVLTLKDGLPPSVQGLGSGTWPQIKIQHGLSADPSPTGITSPGPLDPIVAASCARMECRDAEARAIQLSRAVTLLLRARNITRKLERTTAGLKQSSEGSHHSQPWLAAPRSSTGCNPGNAGDAPHPLGSSGFCWDQPPGVSATVTPDSAGSRRFGLQRPQVPKGAAAFEPLRESKWQWRAKAGAGMFGTSSGGSADRSDLLSLTGLPEA</sequence>
<evidence type="ECO:0000313" key="2">
    <source>
        <dbReference type="Proteomes" id="UP000724584"/>
    </source>
</evidence>
<reference evidence="1 2" key="1">
    <citation type="journal article" date="2021" name="Nat. Commun.">
        <title>Genetic determinants of endophytism in the Arabidopsis root mycobiome.</title>
        <authorList>
            <person name="Mesny F."/>
            <person name="Miyauchi S."/>
            <person name="Thiergart T."/>
            <person name="Pickel B."/>
            <person name="Atanasova L."/>
            <person name="Karlsson M."/>
            <person name="Huettel B."/>
            <person name="Barry K.W."/>
            <person name="Haridas S."/>
            <person name="Chen C."/>
            <person name="Bauer D."/>
            <person name="Andreopoulos W."/>
            <person name="Pangilinan J."/>
            <person name="LaButti K."/>
            <person name="Riley R."/>
            <person name="Lipzen A."/>
            <person name="Clum A."/>
            <person name="Drula E."/>
            <person name="Henrissat B."/>
            <person name="Kohler A."/>
            <person name="Grigoriev I.V."/>
            <person name="Martin F.M."/>
            <person name="Hacquard S."/>
        </authorList>
    </citation>
    <scope>NUCLEOTIDE SEQUENCE [LARGE SCALE GENOMIC DNA]</scope>
    <source>
        <strain evidence="1 2">MPI-SDFR-AT-0079</strain>
    </source>
</reference>
<gene>
    <name evidence="1" type="ORF">F5144DRAFT_546951</name>
</gene>
<accession>A0ACB7PF52</accession>
<keyword evidence="2" id="KW-1185">Reference proteome</keyword>
<protein>
    <submittedName>
        <fullName evidence="1">Uncharacterized protein</fullName>
    </submittedName>
</protein>
<evidence type="ECO:0000313" key="1">
    <source>
        <dbReference type="EMBL" id="KAH6636898.1"/>
    </source>
</evidence>
<proteinExistence type="predicted"/>
<organism evidence="1 2">
    <name type="scientific">Chaetomium tenue</name>
    <dbReference type="NCBI Taxonomy" id="1854479"/>
    <lineage>
        <taxon>Eukaryota</taxon>
        <taxon>Fungi</taxon>
        <taxon>Dikarya</taxon>
        <taxon>Ascomycota</taxon>
        <taxon>Pezizomycotina</taxon>
        <taxon>Sordariomycetes</taxon>
        <taxon>Sordariomycetidae</taxon>
        <taxon>Sordariales</taxon>
        <taxon>Chaetomiaceae</taxon>
        <taxon>Chaetomium</taxon>
    </lineage>
</organism>
<dbReference type="Proteomes" id="UP000724584">
    <property type="component" value="Unassembled WGS sequence"/>
</dbReference>
<dbReference type="EMBL" id="JAGIZQ010000003">
    <property type="protein sequence ID" value="KAH6636898.1"/>
    <property type="molecule type" value="Genomic_DNA"/>
</dbReference>
<comment type="caution">
    <text evidence="1">The sequence shown here is derived from an EMBL/GenBank/DDBJ whole genome shotgun (WGS) entry which is preliminary data.</text>
</comment>
<name>A0ACB7PF52_9PEZI</name>